<dbReference type="Proteomes" id="UP000054771">
    <property type="component" value="Unassembled WGS sequence"/>
</dbReference>
<proteinExistence type="predicted"/>
<dbReference type="OrthoDB" id="5368615at2759"/>
<dbReference type="AlphaFoldDB" id="A0A0U5CGP0"/>
<gene>
    <name evidence="1" type="ORF">ASPCAL12855</name>
</gene>
<name>A0A0U5CGP0_ASPCI</name>
<organism evidence="1 2">
    <name type="scientific">Aspergillus calidoustus</name>
    <dbReference type="NCBI Taxonomy" id="454130"/>
    <lineage>
        <taxon>Eukaryota</taxon>
        <taxon>Fungi</taxon>
        <taxon>Dikarya</taxon>
        <taxon>Ascomycota</taxon>
        <taxon>Pezizomycotina</taxon>
        <taxon>Eurotiomycetes</taxon>
        <taxon>Eurotiomycetidae</taxon>
        <taxon>Eurotiales</taxon>
        <taxon>Aspergillaceae</taxon>
        <taxon>Aspergillus</taxon>
        <taxon>Aspergillus subgen. Nidulantes</taxon>
    </lineage>
</organism>
<evidence type="ECO:0000313" key="2">
    <source>
        <dbReference type="Proteomes" id="UP000054771"/>
    </source>
</evidence>
<evidence type="ECO:0000313" key="1">
    <source>
        <dbReference type="EMBL" id="CEL09724.1"/>
    </source>
</evidence>
<reference evidence="2" key="1">
    <citation type="journal article" date="2016" name="Genome Announc.">
        <title>Draft genome sequences of fungus Aspergillus calidoustus.</title>
        <authorList>
            <person name="Horn F."/>
            <person name="Linde J."/>
            <person name="Mattern D.J."/>
            <person name="Walther G."/>
            <person name="Guthke R."/>
            <person name="Scherlach K."/>
            <person name="Martin K."/>
            <person name="Brakhage A.A."/>
            <person name="Petzke L."/>
            <person name="Valiante V."/>
        </authorList>
    </citation>
    <scope>NUCLEOTIDE SEQUENCE [LARGE SCALE GENOMIC DNA]</scope>
    <source>
        <strain evidence="2">SF006504</strain>
    </source>
</reference>
<dbReference type="EMBL" id="CDMC01000015">
    <property type="protein sequence ID" value="CEL09724.1"/>
    <property type="molecule type" value="Genomic_DNA"/>
</dbReference>
<protein>
    <submittedName>
        <fullName evidence="1">Uncharacterized protein</fullName>
    </submittedName>
</protein>
<keyword evidence="2" id="KW-1185">Reference proteome</keyword>
<accession>A0A0U5CGP0</accession>
<sequence>MSASIPAGLLKELHEDGERVLIVPMGGVEFVAFNTKPAIGTIGLNSCSVVIIASQHGAILAHIPPRLHLTSDDLHEGDRNVRRMMALVKAEHDRYKPLGWFPDNETVIVCAWFQGALALEDQVQIMYESLQELGCKPMFQTYEVPVDQSRRGQGTVLVTSLTRMSNGKPTIYIQDRPMQA</sequence>
<dbReference type="OMA" id="VQIMHSA"/>